<sequence>MEEAIKVVHKILARVCLPDSVTYSAVVNGFCHTGKIDYSRKMQRHMQKNGCKPITVTYNFLAKWTLQNWILIRGTGNVEQE</sequence>
<feature type="repeat" description="PPR" evidence="3">
    <location>
        <begin position="19"/>
        <end position="53"/>
    </location>
</feature>
<accession>A0A804I2Y5</accession>
<gene>
    <name evidence="4" type="ORF">GSMUA_69780.1</name>
</gene>
<dbReference type="EnsemblPlants" id="Ma02_t14840.1">
    <property type="protein sequence ID" value="Ma02_p14840.1"/>
    <property type="gene ID" value="Ma02_g14840"/>
</dbReference>
<evidence type="ECO:0000256" key="2">
    <source>
        <dbReference type="ARBA" id="ARBA00022737"/>
    </source>
</evidence>
<evidence type="ECO:0000313" key="4">
    <source>
        <dbReference type="EMBL" id="CAG1862084.1"/>
    </source>
</evidence>
<keyword evidence="6" id="KW-1185">Reference proteome</keyword>
<dbReference type="InterPro" id="IPR011990">
    <property type="entry name" value="TPR-like_helical_dom_sf"/>
</dbReference>
<evidence type="ECO:0000313" key="6">
    <source>
        <dbReference type="Proteomes" id="UP000012960"/>
    </source>
</evidence>
<evidence type="ECO:0000313" key="5">
    <source>
        <dbReference type="EnsemblPlants" id="Ma02_p14840.1"/>
    </source>
</evidence>
<keyword evidence="2" id="KW-0677">Repeat</keyword>
<dbReference type="PANTHER" id="PTHR47941">
    <property type="entry name" value="PENTATRICOPEPTIDE REPEAT-CONTAINING PROTEIN 3, MITOCHONDRIAL"/>
    <property type="match status" value="1"/>
</dbReference>
<dbReference type="EMBL" id="HG996467">
    <property type="protein sequence ID" value="CAG1862084.1"/>
    <property type="molecule type" value="Genomic_DNA"/>
</dbReference>
<dbReference type="Pfam" id="PF13041">
    <property type="entry name" value="PPR_2"/>
    <property type="match status" value="1"/>
</dbReference>
<comment type="similarity">
    <text evidence="1">Belongs to the PPR family. P subfamily.</text>
</comment>
<reference evidence="4" key="1">
    <citation type="submission" date="2021-03" db="EMBL/GenBank/DDBJ databases">
        <authorList>
            <consortium name="Genoscope - CEA"/>
            <person name="William W."/>
        </authorList>
    </citation>
    <scope>NUCLEOTIDE SEQUENCE</scope>
    <source>
        <strain evidence="4">Doubled-haploid Pahang</strain>
    </source>
</reference>
<dbReference type="AlphaFoldDB" id="A0A804I2Y5"/>
<dbReference type="Gene3D" id="1.25.40.10">
    <property type="entry name" value="Tetratricopeptide repeat domain"/>
    <property type="match status" value="1"/>
</dbReference>
<dbReference type="NCBIfam" id="TIGR00756">
    <property type="entry name" value="PPR"/>
    <property type="match status" value="1"/>
</dbReference>
<organism evidence="5 6">
    <name type="scientific">Musa acuminata subsp. malaccensis</name>
    <name type="common">Wild banana</name>
    <name type="synonym">Musa malaccensis</name>
    <dbReference type="NCBI Taxonomy" id="214687"/>
    <lineage>
        <taxon>Eukaryota</taxon>
        <taxon>Viridiplantae</taxon>
        <taxon>Streptophyta</taxon>
        <taxon>Embryophyta</taxon>
        <taxon>Tracheophyta</taxon>
        <taxon>Spermatophyta</taxon>
        <taxon>Magnoliopsida</taxon>
        <taxon>Liliopsida</taxon>
        <taxon>Zingiberales</taxon>
        <taxon>Musaceae</taxon>
        <taxon>Musa</taxon>
    </lineage>
</organism>
<dbReference type="InParanoid" id="A0A804I2Y5"/>
<name>A0A804I2Y5_MUSAM</name>
<dbReference type="InterPro" id="IPR002885">
    <property type="entry name" value="PPR_rpt"/>
</dbReference>
<dbReference type="Gramene" id="Ma02_t14840.1">
    <property type="protein sequence ID" value="Ma02_p14840.1"/>
    <property type="gene ID" value="Ma02_g14840"/>
</dbReference>
<dbReference type="Proteomes" id="UP000012960">
    <property type="component" value="Unplaced"/>
</dbReference>
<evidence type="ECO:0000256" key="3">
    <source>
        <dbReference type="PROSITE-ProRule" id="PRU00708"/>
    </source>
</evidence>
<evidence type="ECO:0000256" key="1">
    <source>
        <dbReference type="ARBA" id="ARBA00007626"/>
    </source>
</evidence>
<protein>
    <submittedName>
        <fullName evidence="4">(wild Malaysian banana) hypothetical protein</fullName>
    </submittedName>
</protein>
<dbReference type="PROSITE" id="PS51375">
    <property type="entry name" value="PPR"/>
    <property type="match status" value="1"/>
</dbReference>
<proteinExistence type="inferred from homology"/>
<reference evidence="5" key="2">
    <citation type="submission" date="2021-05" db="UniProtKB">
        <authorList>
            <consortium name="EnsemblPlants"/>
        </authorList>
    </citation>
    <scope>IDENTIFICATION</scope>
    <source>
        <strain evidence="5">subsp. malaccensis</strain>
    </source>
</reference>